<keyword evidence="5" id="KW-0812">Transmembrane</keyword>
<dbReference type="CDD" id="cd06225">
    <property type="entry name" value="HAMP"/>
    <property type="match status" value="1"/>
</dbReference>
<feature type="transmembrane region" description="Helical" evidence="5">
    <location>
        <begin position="34"/>
        <end position="54"/>
    </location>
</feature>
<keyword evidence="9" id="KW-1185">Reference proteome</keyword>
<evidence type="ECO:0000256" key="1">
    <source>
        <dbReference type="ARBA" id="ARBA00023224"/>
    </source>
</evidence>
<dbReference type="Proteomes" id="UP000295008">
    <property type="component" value="Unassembled WGS sequence"/>
</dbReference>
<evidence type="ECO:0000256" key="4">
    <source>
        <dbReference type="SAM" id="Coils"/>
    </source>
</evidence>
<dbReference type="Gene3D" id="1.10.287.950">
    <property type="entry name" value="Methyl-accepting chemotaxis protein"/>
    <property type="match status" value="1"/>
</dbReference>
<organism evidence="8 9">
    <name type="scientific">Hydrogenispora ethanolica</name>
    <dbReference type="NCBI Taxonomy" id="1082276"/>
    <lineage>
        <taxon>Bacteria</taxon>
        <taxon>Bacillati</taxon>
        <taxon>Bacillota</taxon>
        <taxon>Hydrogenispora</taxon>
    </lineage>
</organism>
<name>A0A4R1RED4_HYDET</name>
<dbReference type="PANTHER" id="PTHR32089:SF114">
    <property type="entry name" value="METHYL-ACCEPTING CHEMOTAXIS PROTEIN MCPB"/>
    <property type="match status" value="1"/>
</dbReference>
<evidence type="ECO:0000259" key="6">
    <source>
        <dbReference type="PROSITE" id="PS50111"/>
    </source>
</evidence>
<comment type="similarity">
    <text evidence="2">Belongs to the methyl-accepting chemotaxis (MCP) protein family.</text>
</comment>
<keyword evidence="5" id="KW-1133">Transmembrane helix</keyword>
<dbReference type="Gene3D" id="6.10.340.10">
    <property type="match status" value="1"/>
</dbReference>
<dbReference type="RefSeq" id="WP_165908049.1">
    <property type="nucleotide sequence ID" value="NZ_SLUN01000019.1"/>
</dbReference>
<evidence type="ECO:0000313" key="8">
    <source>
        <dbReference type="EMBL" id="TCL64226.1"/>
    </source>
</evidence>
<evidence type="ECO:0000256" key="5">
    <source>
        <dbReference type="SAM" id="Phobius"/>
    </source>
</evidence>
<dbReference type="PROSITE" id="PS50885">
    <property type="entry name" value="HAMP"/>
    <property type="match status" value="1"/>
</dbReference>
<dbReference type="EMBL" id="SLUN01000019">
    <property type="protein sequence ID" value="TCL64226.1"/>
    <property type="molecule type" value="Genomic_DNA"/>
</dbReference>
<evidence type="ECO:0000256" key="2">
    <source>
        <dbReference type="ARBA" id="ARBA00029447"/>
    </source>
</evidence>
<comment type="caution">
    <text evidence="8">The sequence shown here is derived from an EMBL/GenBank/DDBJ whole genome shotgun (WGS) entry which is preliminary data.</text>
</comment>
<feature type="transmembrane region" description="Helical" evidence="5">
    <location>
        <begin position="346"/>
        <end position="369"/>
    </location>
</feature>
<evidence type="ECO:0000313" key="9">
    <source>
        <dbReference type="Proteomes" id="UP000295008"/>
    </source>
</evidence>
<accession>A0A4R1RED4</accession>
<dbReference type="PANTHER" id="PTHR32089">
    <property type="entry name" value="METHYL-ACCEPTING CHEMOTAXIS PROTEIN MCPB"/>
    <property type="match status" value="1"/>
</dbReference>
<dbReference type="GO" id="GO:0007165">
    <property type="term" value="P:signal transduction"/>
    <property type="evidence" value="ECO:0007669"/>
    <property type="project" value="UniProtKB-KW"/>
</dbReference>
<dbReference type="SUPFAM" id="SSF58104">
    <property type="entry name" value="Methyl-accepting chemotaxis protein (MCP) signaling domain"/>
    <property type="match status" value="1"/>
</dbReference>
<sequence>MPGNQEQNWLNRLIRLQESRYWQTLAAIPIRYKLIGFFLVISLLPLGIVGTMSYTSSKEAMVQKITEYSLKVTTQSVANLQQKIRELENVAGQLLLNQAFIEALVRLESSPDDGGLEALKKTAAAFFNTYMISYQDIGAMVFIGEGGPERIVTVTKDYAAEMPGFIRRFRRTRSYQTILRAGGSSVWVSSLKLGASHYELLGRSLKHPETGKSMGILAIFIDEEKFDRLVNFYLYNQADLAMDQVKNYALIIDEQGKVVSTPFKEDIGKPVGRMIAGIAPLRELLRGKTSDRDYGGEQNQGSYLTRVNGQSSLVVYKSIGSETGIGANSRWHLLSITLTSYLYREAWAVGLNTLMLGLTVAFLTIFLSVRFSLNISKALQQMVQAMETAENGVLSIRIPVKAQDEFGYLATCFNRMLIRISGLLMDTKNAIQAVLERAALLETSSEQAAHSARSVARAMEEISRGTSEQTRQAEQTTAQMDQLAVEIGSLVKNSNEVAQITGSTRDLSVQSKAIIQQLIRKSGETEQITNRIVADLADLNTNTGQIQAITALIANISEQTNLLALNAAIEAARAGHVGHGFAVVADEVNQLAVQSKEAARGIDKILKQIQLKNQNSAQTVQQASLILSEQQSAVASTQRAFDGIINEMDQAVRKISKMDQRIQGIDQFKEHAAQAFVNISLITEETAAATEEVTATTEEQTAIAERIKEMADDLKSMAARLVEAASKFHV</sequence>
<dbReference type="AlphaFoldDB" id="A0A4R1RED4"/>
<evidence type="ECO:0000256" key="3">
    <source>
        <dbReference type="PROSITE-ProRule" id="PRU00284"/>
    </source>
</evidence>
<feature type="domain" description="Methyl-accepting transducer" evidence="6">
    <location>
        <begin position="444"/>
        <end position="701"/>
    </location>
</feature>
<feature type="coiled-coil region" evidence="4">
    <location>
        <begin position="70"/>
        <end position="97"/>
    </location>
</feature>
<dbReference type="InterPro" id="IPR004089">
    <property type="entry name" value="MCPsignal_dom"/>
</dbReference>
<keyword evidence="5" id="KW-0472">Membrane</keyword>
<reference evidence="8 9" key="1">
    <citation type="submission" date="2019-03" db="EMBL/GenBank/DDBJ databases">
        <title>Genomic Encyclopedia of Type Strains, Phase IV (KMG-IV): sequencing the most valuable type-strain genomes for metagenomic binning, comparative biology and taxonomic classification.</title>
        <authorList>
            <person name="Goeker M."/>
        </authorList>
    </citation>
    <scope>NUCLEOTIDE SEQUENCE [LARGE SCALE GENOMIC DNA]</scope>
    <source>
        <strain evidence="8 9">LX-B</strain>
    </source>
</reference>
<keyword evidence="1 3" id="KW-0807">Transducer</keyword>
<dbReference type="SMART" id="SM00304">
    <property type="entry name" value="HAMP"/>
    <property type="match status" value="1"/>
</dbReference>
<dbReference type="Pfam" id="PF00672">
    <property type="entry name" value="HAMP"/>
    <property type="match status" value="1"/>
</dbReference>
<dbReference type="SMART" id="SM00283">
    <property type="entry name" value="MA"/>
    <property type="match status" value="1"/>
</dbReference>
<dbReference type="InterPro" id="IPR003660">
    <property type="entry name" value="HAMP_dom"/>
</dbReference>
<dbReference type="PROSITE" id="PS50111">
    <property type="entry name" value="CHEMOTAXIS_TRANSDUC_2"/>
    <property type="match status" value="1"/>
</dbReference>
<protein>
    <submittedName>
        <fullName evidence="8">Methyl-accepting chemotaxis protein</fullName>
    </submittedName>
</protein>
<evidence type="ECO:0000259" key="7">
    <source>
        <dbReference type="PROSITE" id="PS50885"/>
    </source>
</evidence>
<dbReference type="Pfam" id="PF00015">
    <property type="entry name" value="MCPsignal"/>
    <property type="match status" value="1"/>
</dbReference>
<keyword evidence="4" id="KW-0175">Coiled coil</keyword>
<proteinExistence type="inferred from homology"/>
<gene>
    <name evidence="8" type="ORF">EDC14_101931</name>
</gene>
<dbReference type="GO" id="GO:0016020">
    <property type="term" value="C:membrane"/>
    <property type="evidence" value="ECO:0007669"/>
    <property type="project" value="InterPro"/>
</dbReference>
<feature type="domain" description="HAMP" evidence="7">
    <location>
        <begin position="373"/>
        <end position="425"/>
    </location>
</feature>